<dbReference type="AlphaFoldDB" id="A0A6J7GPS0"/>
<accession>A0A6J7GPS0</accession>
<protein>
    <submittedName>
        <fullName evidence="1">Unannotated protein</fullName>
    </submittedName>
</protein>
<evidence type="ECO:0000313" key="1">
    <source>
        <dbReference type="EMBL" id="CAB4908698.1"/>
    </source>
</evidence>
<dbReference type="EMBL" id="CAFBMR010000015">
    <property type="protein sequence ID" value="CAB4908698.1"/>
    <property type="molecule type" value="Genomic_DNA"/>
</dbReference>
<reference evidence="1" key="1">
    <citation type="submission" date="2020-05" db="EMBL/GenBank/DDBJ databases">
        <authorList>
            <person name="Chiriac C."/>
            <person name="Salcher M."/>
            <person name="Ghai R."/>
            <person name="Kavagutti S V."/>
        </authorList>
    </citation>
    <scope>NUCLEOTIDE SEQUENCE</scope>
</reference>
<proteinExistence type="predicted"/>
<sequence length="138" mass="14897">MEDVTKQIAESGATAAEHIRVVSTAGVLRTAATKWVAAHATASEQGACLVVFLALIRIGQHVVRLGHGLETLFSRGIARILIRVELTGERAVLLLDRIRVGVLRDTEDGVEVLLQPVFVHDPSATPTRAGRSTRPAYR</sequence>
<name>A0A6J7GPS0_9ZZZZ</name>
<gene>
    <name evidence="1" type="ORF">UFOPK3610_00631</name>
</gene>
<organism evidence="1">
    <name type="scientific">freshwater metagenome</name>
    <dbReference type="NCBI Taxonomy" id="449393"/>
    <lineage>
        <taxon>unclassified sequences</taxon>
        <taxon>metagenomes</taxon>
        <taxon>ecological metagenomes</taxon>
    </lineage>
</organism>